<protein>
    <submittedName>
        <fullName evidence="1">Uncharacterized protein</fullName>
    </submittedName>
</protein>
<dbReference type="AlphaFoldDB" id="A0A162Z5A6"/>
<dbReference type="STRING" id="1642818.AWE51_07920"/>
<reference evidence="1 2" key="1">
    <citation type="submission" date="2016-01" db="EMBL/GenBank/DDBJ databases">
        <title>The draft genome sequence of Aquimarina sp. RZW4-3-2.</title>
        <authorList>
            <person name="Wang Y."/>
        </authorList>
    </citation>
    <scope>NUCLEOTIDE SEQUENCE [LARGE SCALE GENOMIC DNA]</scope>
    <source>
        <strain evidence="1 2">RZW4-3-2</strain>
    </source>
</reference>
<evidence type="ECO:0000313" key="2">
    <source>
        <dbReference type="Proteomes" id="UP000076715"/>
    </source>
</evidence>
<gene>
    <name evidence="1" type="ORF">AWE51_07920</name>
</gene>
<proteinExistence type="predicted"/>
<dbReference type="Proteomes" id="UP000076715">
    <property type="component" value="Unassembled WGS sequence"/>
</dbReference>
<comment type="caution">
    <text evidence="1">The sequence shown here is derived from an EMBL/GenBank/DDBJ whole genome shotgun (WGS) entry which is preliminary data.</text>
</comment>
<accession>A0A162Z5A6</accession>
<evidence type="ECO:0000313" key="1">
    <source>
        <dbReference type="EMBL" id="KZS39572.1"/>
    </source>
</evidence>
<organism evidence="1 2">
    <name type="scientific">Aquimarina aggregata</name>
    <dbReference type="NCBI Taxonomy" id="1642818"/>
    <lineage>
        <taxon>Bacteria</taxon>
        <taxon>Pseudomonadati</taxon>
        <taxon>Bacteroidota</taxon>
        <taxon>Flavobacteriia</taxon>
        <taxon>Flavobacteriales</taxon>
        <taxon>Flavobacteriaceae</taxon>
        <taxon>Aquimarina</taxon>
    </lineage>
</organism>
<sequence length="74" mass="8916">MEVVLKSSWDFILRKKENYYIFNVVFCNSAIDYSRSFKFLEDEIKIELESMKNLSEEIRKNPDNYADREIIPSI</sequence>
<name>A0A162Z5A6_9FLAO</name>
<dbReference type="RefSeq" id="WP_066315150.1">
    <property type="nucleotide sequence ID" value="NZ_LQRT01000024.1"/>
</dbReference>
<dbReference type="EMBL" id="LQRT01000024">
    <property type="protein sequence ID" value="KZS39572.1"/>
    <property type="molecule type" value="Genomic_DNA"/>
</dbReference>
<keyword evidence="2" id="KW-1185">Reference proteome</keyword>